<protein>
    <submittedName>
        <fullName evidence="2">Uncharacterized protein</fullName>
    </submittedName>
</protein>
<keyword evidence="1" id="KW-0812">Transmembrane</keyword>
<dbReference type="Proteomes" id="UP000316621">
    <property type="component" value="Chromosome 6"/>
</dbReference>
<feature type="transmembrane region" description="Helical" evidence="1">
    <location>
        <begin position="21"/>
        <end position="40"/>
    </location>
</feature>
<reference evidence="2 3" key="1">
    <citation type="journal article" date="2018" name="Science">
        <title>The opium poppy genome and morphinan production.</title>
        <authorList>
            <person name="Guo L."/>
            <person name="Winzer T."/>
            <person name="Yang X."/>
            <person name="Li Y."/>
            <person name="Ning Z."/>
            <person name="He Z."/>
            <person name="Teodor R."/>
            <person name="Lu Y."/>
            <person name="Bowser T.A."/>
            <person name="Graham I.A."/>
            <person name="Ye K."/>
        </authorList>
    </citation>
    <scope>NUCLEOTIDE SEQUENCE [LARGE SCALE GENOMIC DNA]</scope>
    <source>
        <strain evidence="3">cv. HN1</strain>
        <tissue evidence="2">Leaves</tissue>
    </source>
</reference>
<organism evidence="2 3">
    <name type="scientific">Papaver somniferum</name>
    <name type="common">Opium poppy</name>
    <dbReference type="NCBI Taxonomy" id="3469"/>
    <lineage>
        <taxon>Eukaryota</taxon>
        <taxon>Viridiplantae</taxon>
        <taxon>Streptophyta</taxon>
        <taxon>Embryophyta</taxon>
        <taxon>Tracheophyta</taxon>
        <taxon>Spermatophyta</taxon>
        <taxon>Magnoliopsida</taxon>
        <taxon>Ranunculales</taxon>
        <taxon>Papaveraceae</taxon>
        <taxon>Papaveroideae</taxon>
        <taxon>Papaver</taxon>
    </lineage>
</organism>
<keyword evidence="1" id="KW-1133">Transmembrane helix</keyword>
<name>A0A4Y7JYR8_PAPSO</name>
<sequence length="122" mass="14271">MLQMHVGSSRRMESRRQEFRISLSICFFTIGSSAWSRYFWCGTRGPSEHGISKSRSKLQWIVTWKTWMDYDEFGDLTREVTSTGKVFNPIKATGQNPVAKLARLIKHMQDAQNEFRDEIQHP</sequence>
<gene>
    <name evidence="2" type="ORF">C5167_008540</name>
</gene>
<keyword evidence="3" id="KW-1185">Reference proteome</keyword>
<evidence type="ECO:0000313" key="3">
    <source>
        <dbReference type="Proteomes" id="UP000316621"/>
    </source>
</evidence>
<evidence type="ECO:0000256" key="1">
    <source>
        <dbReference type="SAM" id="Phobius"/>
    </source>
</evidence>
<dbReference type="Gramene" id="RZC64855">
    <property type="protein sequence ID" value="RZC64855"/>
    <property type="gene ID" value="C5167_008540"/>
</dbReference>
<evidence type="ECO:0000313" key="2">
    <source>
        <dbReference type="EMBL" id="RZC64855.1"/>
    </source>
</evidence>
<keyword evidence="1" id="KW-0472">Membrane</keyword>
<accession>A0A4Y7JYR8</accession>
<proteinExistence type="predicted"/>
<dbReference type="AlphaFoldDB" id="A0A4Y7JYR8"/>
<dbReference type="EMBL" id="CM010720">
    <property type="protein sequence ID" value="RZC64855.1"/>
    <property type="molecule type" value="Genomic_DNA"/>
</dbReference>